<dbReference type="InterPro" id="IPR010563">
    <property type="entry name" value="TraK_N"/>
</dbReference>
<proteinExistence type="predicted"/>
<feature type="domain" description="TraK N-terminal" evidence="1">
    <location>
        <begin position="53"/>
        <end position="153"/>
    </location>
</feature>
<evidence type="ECO:0000259" key="1">
    <source>
        <dbReference type="Pfam" id="PF06586"/>
    </source>
</evidence>
<comment type="caution">
    <text evidence="3">The sequence shown here is derived from an EMBL/GenBank/DDBJ whole genome shotgun (WGS) entry which is preliminary data.</text>
</comment>
<evidence type="ECO:0000313" key="4">
    <source>
        <dbReference type="Proteomes" id="UP000078460"/>
    </source>
</evidence>
<dbReference type="Pfam" id="PF23536">
    <property type="entry name" value="TraK_C"/>
    <property type="match status" value="1"/>
</dbReference>
<dbReference type="STRING" id="621456.BJP26_14605"/>
<reference evidence="3" key="1">
    <citation type="submission" date="2016-03" db="EMBL/GenBank/DDBJ databases">
        <title>Sphingomonas melonis TY, whole genome shotgun sequencing.</title>
        <authorList>
            <person name="Wang H."/>
            <person name="Zhu P."/>
        </authorList>
    </citation>
    <scope>NUCLEOTIDE SEQUENCE [LARGE SCALE GENOMIC DNA]</scope>
    <source>
        <strain evidence="3">TY</strain>
    </source>
</reference>
<evidence type="ECO:0000259" key="2">
    <source>
        <dbReference type="Pfam" id="PF23536"/>
    </source>
</evidence>
<dbReference type="EMBL" id="LQCK02000068">
    <property type="protein sequence ID" value="KZB93550.1"/>
    <property type="molecule type" value="Genomic_DNA"/>
</dbReference>
<feature type="domain" description="TraK C-terminal" evidence="2">
    <location>
        <begin position="162"/>
        <end position="267"/>
    </location>
</feature>
<accession>A0A175Y0S8</accession>
<protein>
    <submittedName>
        <fullName evidence="3">Conjugal transfer protein TraK</fullName>
    </submittedName>
</protein>
<dbReference type="AlphaFoldDB" id="A0A175Y0S8"/>
<keyword evidence="4" id="KW-1185">Reference proteome</keyword>
<name>A0A175Y0S8_9SPHN</name>
<dbReference type="KEGG" id="smy:BJP26_14605"/>
<dbReference type="Pfam" id="PF06586">
    <property type="entry name" value="TraK_N"/>
    <property type="match status" value="1"/>
</dbReference>
<dbReference type="OrthoDB" id="7497953at2"/>
<dbReference type="InterPro" id="IPR055397">
    <property type="entry name" value="TraK_C"/>
</dbReference>
<organism evidence="3 4">
    <name type="scientific">Sphingomonas melonis TY</name>
    <dbReference type="NCBI Taxonomy" id="621456"/>
    <lineage>
        <taxon>Bacteria</taxon>
        <taxon>Pseudomonadati</taxon>
        <taxon>Pseudomonadota</taxon>
        <taxon>Alphaproteobacteria</taxon>
        <taxon>Sphingomonadales</taxon>
        <taxon>Sphingomonadaceae</taxon>
        <taxon>Sphingomonas</taxon>
    </lineage>
</organism>
<dbReference type="Proteomes" id="UP000078460">
    <property type="component" value="Unassembled WGS sequence"/>
</dbReference>
<evidence type="ECO:0000313" key="3">
    <source>
        <dbReference type="EMBL" id="KZB93550.1"/>
    </source>
</evidence>
<dbReference type="RefSeq" id="WP_062126112.1">
    <property type="nucleotide sequence ID" value="NZ_CP017578.1"/>
</dbReference>
<gene>
    <name evidence="3" type="ORF">AVM11_11800</name>
</gene>
<sequence length="271" mass="28328">MTALYAFGSAALGTALSSRTFCLISRIIGAALIAVAVFVFAAPAFAAGDQTLMAADGAQVSCNASAKDLTRISLVGDEFAGVSKINTGNPSDDFSVVNEPVRGDIYLSVPEGFGRQVLSFFGTSKRGYVYKFQCRISGDQAVQVFVSNPAIAKADAAEAGQTKVAATTSPEDAAVSLVQAMYANKSVDGYEMRQRSLKPVYVGNLKVQMIAEYRGEALTGRVLRIENKGTAETTLTEASVAPASSLAVSIAEPKLAPGRVTTAYLVSRNGN</sequence>